<keyword evidence="1 2" id="KW-0175">Coiled coil</keyword>
<dbReference type="STRING" id="102285.A0A158QJC1"/>
<name>A0A158QJC1_RODNA</name>
<proteinExistence type="predicted"/>
<gene>
    <name evidence="4" type="ORF">HNAJ_LOCUS11501</name>
</gene>
<evidence type="ECO:0000313" key="6">
    <source>
        <dbReference type="WBParaSite" id="HNAJ_0001151101-mRNA-1"/>
    </source>
</evidence>
<reference evidence="6" key="1">
    <citation type="submission" date="2016-04" db="UniProtKB">
        <authorList>
            <consortium name="WormBaseParasite"/>
        </authorList>
    </citation>
    <scope>IDENTIFICATION</scope>
</reference>
<feature type="coiled-coil region" evidence="2">
    <location>
        <begin position="134"/>
        <end position="231"/>
    </location>
</feature>
<evidence type="ECO:0000313" key="4">
    <source>
        <dbReference type="EMBL" id="VDO10594.1"/>
    </source>
</evidence>
<dbReference type="EMBL" id="UZAE01013610">
    <property type="protein sequence ID" value="VDO10594.1"/>
    <property type="molecule type" value="Genomic_DNA"/>
</dbReference>
<evidence type="ECO:0000313" key="5">
    <source>
        <dbReference type="Proteomes" id="UP000278807"/>
    </source>
</evidence>
<sequence length="499" mass="59697">MCQSNRTKYKDGMVKVLSQKEWERLNSWLHKEEINASKCQREFEERERIKQESYEIHKHWTNTVMGMRNRKLEAREERLRKEEEERVAVDKAWAKQQAEERRQKLCLARTLKLYTVPRIKHFHTALHIGDAMKENELQLELKKLKSEAAAKKGEIELEAMKKSFEEAEKEERQKYAERQAAERAISEEQLRQIQERRELEEREKAELVAEREVIRQLAKEAEERNFQLREEKCRLQRKAIQDQLDEIEYKKKWLRGQRADEEKEDERELLFVAAKRKIGIMSLEKEAAAKAARDAVREKMVDFISDKIQKENAFREASLKAAMESDNAKWNKRVEDEARKKEDTLKEIEAHRQKTLKENEELRVRQAEEAKEDLERRKALDEKHRCEDEERKAQNRQKCQELVEIYKQEIKRHEEEKLKARLEDTKYLQSVEEQEEMFQNYAKRAIKNCEETGIPTYAMKKVANQKLIDGFGITKAETDESEECELLPDLPPFKVHLSL</sequence>
<evidence type="ECO:0000259" key="3">
    <source>
        <dbReference type="Pfam" id="PF13868"/>
    </source>
</evidence>
<keyword evidence="5" id="KW-1185">Reference proteome</keyword>
<dbReference type="PANTHER" id="PTHR28663:SF1">
    <property type="entry name" value="CILIA- AND FLAGELLA- ASSOCIATED PROTEIN 210"/>
    <property type="match status" value="1"/>
</dbReference>
<dbReference type="GO" id="GO:0005879">
    <property type="term" value="C:axonemal microtubule"/>
    <property type="evidence" value="ECO:0007669"/>
    <property type="project" value="TreeGrafter"/>
</dbReference>
<dbReference type="InterPro" id="IPR039986">
    <property type="entry name" value="CFAP210"/>
</dbReference>
<dbReference type="PANTHER" id="PTHR28663">
    <property type="entry name" value="COILED-COIL DOMAIN-CONTAINING PROTEIN 173"/>
    <property type="match status" value="1"/>
</dbReference>
<evidence type="ECO:0000256" key="2">
    <source>
        <dbReference type="SAM" id="Coils"/>
    </source>
</evidence>
<protein>
    <submittedName>
        <fullName evidence="6">TPH domain-containing protein</fullName>
    </submittedName>
</protein>
<feature type="domain" description="Trichohyalin-plectin-homology" evidence="3">
    <location>
        <begin position="117"/>
        <end position="455"/>
    </location>
</feature>
<dbReference type="OrthoDB" id="331765at2759"/>
<dbReference type="Proteomes" id="UP000278807">
    <property type="component" value="Unassembled WGS sequence"/>
</dbReference>
<dbReference type="InterPro" id="IPR043597">
    <property type="entry name" value="TPH_dom"/>
</dbReference>
<feature type="coiled-coil region" evidence="2">
    <location>
        <begin position="331"/>
        <end position="423"/>
    </location>
</feature>
<dbReference type="AlphaFoldDB" id="A0A158QJC1"/>
<organism evidence="6">
    <name type="scientific">Rodentolepis nana</name>
    <name type="common">Dwarf tapeworm</name>
    <name type="synonym">Hymenolepis nana</name>
    <dbReference type="NCBI Taxonomy" id="102285"/>
    <lineage>
        <taxon>Eukaryota</taxon>
        <taxon>Metazoa</taxon>
        <taxon>Spiralia</taxon>
        <taxon>Lophotrochozoa</taxon>
        <taxon>Platyhelminthes</taxon>
        <taxon>Cestoda</taxon>
        <taxon>Eucestoda</taxon>
        <taxon>Cyclophyllidea</taxon>
        <taxon>Hymenolepididae</taxon>
        <taxon>Rodentolepis</taxon>
    </lineage>
</organism>
<accession>A0A158QJC1</accession>
<evidence type="ECO:0000256" key="1">
    <source>
        <dbReference type="ARBA" id="ARBA00023054"/>
    </source>
</evidence>
<dbReference type="Pfam" id="PF13868">
    <property type="entry name" value="TPH"/>
    <property type="match status" value="1"/>
</dbReference>
<dbReference type="WBParaSite" id="HNAJ_0001151101-mRNA-1">
    <property type="protein sequence ID" value="HNAJ_0001151101-mRNA-1"/>
    <property type="gene ID" value="HNAJ_0001151101"/>
</dbReference>
<reference evidence="4 5" key="2">
    <citation type="submission" date="2018-11" db="EMBL/GenBank/DDBJ databases">
        <authorList>
            <consortium name="Pathogen Informatics"/>
        </authorList>
    </citation>
    <scope>NUCLEOTIDE SEQUENCE [LARGE SCALE GENOMIC DNA]</scope>
</reference>